<feature type="compositionally biased region" description="Basic residues" evidence="1">
    <location>
        <begin position="200"/>
        <end position="227"/>
    </location>
</feature>
<feature type="transmembrane region" description="Helical" evidence="2">
    <location>
        <begin position="686"/>
        <end position="708"/>
    </location>
</feature>
<dbReference type="Proteomes" id="UP001153069">
    <property type="component" value="Unassembled WGS sequence"/>
</dbReference>
<evidence type="ECO:0000313" key="5">
    <source>
        <dbReference type="Proteomes" id="UP001153069"/>
    </source>
</evidence>
<keyword evidence="5" id="KW-1185">Reference proteome</keyword>
<protein>
    <submittedName>
        <fullName evidence="4">Uncharacterized protein</fullName>
    </submittedName>
</protein>
<keyword evidence="2" id="KW-1133">Transmembrane helix</keyword>
<feature type="region of interest" description="Disordered" evidence="1">
    <location>
        <begin position="402"/>
        <end position="485"/>
    </location>
</feature>
<feature type="region of interest" description="Disordered" evidence="1">
    <location>
        <begin position="196"/>
        <end position="229"/>
    </location>
</feature>
<feature type="region of interest" description="Disordered" evidence="1">
    <location>
        <begin position="315"/>
        <end position="350"/>
    </location>
</feature>
<feature type="chain" id="PRO_5040410632" evidence="3">
    <location>
        <begin position="29"/>
        <end position="745"/>
    </location>
</feature>
<feature type="signal peptide" evidence="3">
    <location>
        <begin position="1"/>
        <end position="28"/>
    </location>
</feature>
<feature type="compositionally biased region" description="Polar residues" evidence="1">
    <location>
        <begin position="402"/>
        <end position="416"/>
    </location>
</feature>
<accession>A0A9N8HFB5</accession>
<name>A0A9N8HFB5_9STRA</name>
<feature type="region of interest" description="Disordered" evidence="1">
    <location>
        <begin position="37"/>
        <end position="78"/>
    </location>
</feature>
<gene>
    <name evidence="4" type="ORF">SEMRO_561_G166760.1</name>
</gene>
<organism evidence="4 5">
    <name type="scientific">Seminavis robusta</name>
    <dbReference type="NCBI Taxonomy" id="568900"/>
    <lineage>
        <taxon>Eukaryota</taxon>
        <taxon>Sar</taxon>
        <taxon>Stramenopiles</taxon>
        <taxon>Ochrophyta</taxon>
        <taxon>Bacillariophyta</taxon>
        <taxon>Bacillariophyceae</taxon>
        <taxon>Bacillariophycidae</taxon>
        <taxon>Naviculales</taxon>
        <taxon>Naviculaceae</taxon>
        <taxon>Seminavis</taxon>
    </lineage>
</organism>
<keyword evidence="3" id="KW-0732">Signal</keyword>
<dbReference type="EMBL" id="CAICTM010000560">
    <property type="protein sequence ID" value="CAB9512903.1"/>
    <property type="molecule type" value="Genomic_DNA"/>
</dbReference>
<evidence type="ECO:0000256" key="3">
    <source>
        <dbReference type="SAM" id="SignalP"/>
    </source>
</evidence>
<keyword evidence="2" id="KW-0812">Transmembrane</keyword>
<reference evidence="4" key="1">
    <citation type="submission" date="2020-06" db="EMBL/GenBank/DDBJ databases">
        <authorList>
            <consortium name="Plant Systems Biology data submission"/>
        </authorList>
    </citation>
    <scope>NUCLEOTIDE SEQUENCE</scope>
    <source>
        <strain evidence="4">D6</strain>
    </source>
</reference>
<evidence type="ECO:0000313" key="4">
    <source>
        <dbReference type="EMBL" id="CAB9512903.1"/>
    </source>
</evidence>
<proteinExistence type="predicted"/>
<dbReference type="AlphaFoldDB" id="A0A9N8HFB5"/>
<evidence type="ECO:0000256" key="1">
    <source>
        <dbReference type="SAM" id="MobiDB-lite"/>
    </source>
</evidence>
<feature type="compositionally biased region" description="Low complexity" evidence="1">
    <location>
        <begin position="456"/>
        <end position="475"/>
    </location>
</feature>
<comment type="caution">
    <text evidence="4">The sequence shown here is derived from an EMBL/GenBank/DDBJ whole genome shotgun (WGS) entry which is preliminary data.</text>
</comment>
<evidence type="ECO:0000256" key="2">
    <source>
        <dbReference type="SAM" id="Phobius"/>
    </source>
</evidence>
<sequence length="745" mass="83138">MMHLHNGARLVAAIWLVFTLFLPDGVYGGVKSFEPKQHGQSAKQRRRLRNHQEVVQLPQRRDRRHSSRTNSYKHDPEHYPKYLSGFYGYNDHEHEDSSTDEDEYATHFPTYSVTSLPAQEEEHHRDYYYGEEYYAAHQGDDYYQYNSKSQRHQHHTDEYLDYYHNYYDEHHPHDAETEHAEYHPETEESIVYTYTGENGKHKKGGKKSGARKHGGYSKSHHKSKGRKSTYYDQYAVEEEILHGDIHKETIHEAEEAPEYDNEYEQVHHEIHQGLLGPIPDTVHEQLHGLILEEAGETQVPVSDDEHHHYPYSTGGSGGPKGYHYHSEESSSCSKGKTGGNLRMGNRKRKRGQHNYYEVVEADSDIGCASKSKRSKGKYTTNRRSSKGSKAKVYYGYGMKYKSSTSRSEMGNETEPTSIPFGEMTPVPSAAGDFQPVMRPDSGDEAPASTDTDSGDGMAPVADPGVPGPDDGMAPVAGPDDEMAPVAAPDDVMAPVAAPAEDVVTDEPTVTPMENGTDEEVGARQHTIAQIRVEYLPFGILYDIPRDGTPTKEHFEDAADVTEQCIDNYFRRKYGPESTSIYLFGEIDQGPQTGISPSSGAFSDYGGSATFLGTAVIPKPESLDVSIGEALSGYELVSCIRLFRGLPPENVFSEVKSVRKVESSTTRASPARQSAGRSGSRFTIQRGIYMIAAFGMLGLLLAVGVRMWLGSRRKLAAVKSGVYFGGDDILLGDSHNAYLEEEEEER</sequence>
<keyword evidence="2" id="KW-0472">Membrane</keyword>